<organism evidence="3 4">
    <name type="scientific">Tetraparma gracilis</name>
    <dbReference type="NCBI Taxonomy" id="2962635"/>
    <lineage>
        <taxon>Eukaryota</taxon>
        <taxon>Sar</taxon>
        <taxon>Stramenopiles</taxon>
        <taxon>Ochrophyta</taxon>
        <taxon>Bolidophyceae</taxon>
        <taxon>Parmales</taxon>
        <taxon>Triparmaceae</taxon>
        <taxon>Tetraparma</taxon>
    </lineage>
</organism>
<feature type="region of interest" description="Disordered" evidence="2">
    <location>
        <begin position="56"/>
        <end position="158"/>
    </location>
</feature>
<accession>A0ABQ6MYY3</accession>
<evidence type="ECO:0000313" key="4">
    <source>
        <dbReference type="Proteomes" id="UP001165060"/>
    </source>
</evidence>
<evidence type="ECO:0000256" key="2">
    <source>
        <dbReference type="SAM" id="MobiDB-lite"/>
    </source>
</evidence>
<feature type="compositionally biased region" description="Low complexity" evidence="2">
    <location>
        <begin position="125"/>
        <end position="136"/>
    </location>
</feature>
<dbReference type="Proteomes" id="UP001165060">
    <property type="component" value="Unassembled WGS sequence"/>
</dbReference>
<feature type="compositionally biased region" description="Low complexity" evidence="2">
    <location>
        <begin position="98"/>
        <end position="114"/>
    </location>
</feature>
<feature type="region of interest" description="Disordered" evidence="2">
    <location>
        <begin position="1"/>
        <end position="43"/>
    </location>
</feature>
<evidence type="ECO:0000313" key="3">
    <source>
        <dbReference type="EMBL" id="GMI36177.1"/>
    </source>
</evidence>
<protein>
    <submittedName>
        <fullName evidence="3">Uncharacterized protein</fullName>
    </submittedName>
</protein>
<feature type="coiled-coil region" evidence="1">
    <location>
        <begin position="233"/>
        <end position="281"/>
    </location>
</feature>
<feature type="compositionally biased region" description="Polar residues" evidence="2">
    <location>
        <begin position="14"/>
        <end position="25"/>
    </location>
</feature>
<comment type="caution">
    <text evidence="3">The sequence shown here is derived from an EMBL/GenBank/DDBJ whole genome shotgun (WGS) entry which is preliminary data.</text>
</comment>
<name>A0ABQ6MYY3_9STRA</name>
<keyword evidence="4" id="KW-1185">Reference proteome</keyword>
<proteinExistence type="predicted"/>
<evidence type="ECO:0000256" key="1">
    <source>
        <dbReference type="SAM" id="Coils"/>
    </source>
</evidence>
<reference evidence="3 4" key="1">
    <citation type="journal article" date="2023" name="Commun. Biol.">
        <title>Genome analysis of Parmales, the sister group of diatoms, reveals the evolutionary specialization of diatoms from phago-mixotrophs to photoautotrophs.</title>
        <authorList>
            <person name="Ban H."/>
            <person name="Sato S."/>
            <person name="Yoshikawa S."/>
            <person name="Yamada K."/>
            <person name="Nakamura Y."/>
            <person name="Ichinomiya M."/>
            <person name="Sato N."/>
            <person name="Blanc-Mathieu R."/>
            <person name="Endo H."/>
            <person name="Kuwata A."/>
            <person name="Ogata H."/>
        </authorList>
    </citation>
    <scope>NUCLEOTIDE SEQUENCE [LARGE SCALE GENOMIC DNA]</scope>
</reference>
<feature type="compositionally biased region" description="Acidic residues" evidence="2">
    <location>
        <begin position="26"/>
        <end position="35"/>
    </location>
</feature>
<keyword evidence="1" id="KW-0175">Coiled coil</keyword>
<gene>
    <name evidence="3" type="ORF">TeGR_g3062</name>
</gene>
<sequence length="339" mass="36953">MSGYNPYGIKRPRPSQSPTPNSTLDFSEESPDLDLDPSSPTGQYIGKLEKRLEKMEAWQQAVTPTDPVVASHVKKVMSEPKETGHVNPRAKSPLSVRTSPTNTPSSAAATPGSAFSRTPSSARAKSPGTGKSSKSPAVNGRSPANGKSPKSPSKKRMANVSKMQWGVLPSNMPAFEEFSDGLPPFTMSLDVGGGGGGDARSGMVAKKLYSQLNSLHAHYAAIKVKYDEQQPLIDGAERRVKNSNIKMKNMKAKFGGMKETIKSQQEQLESLQGMVNRLNEKAMGNMKRLMAAWRNKSLLSCWAAWKGWASGEKETKLKMKRFLMKMKLAGVSKCFTNWA</sequence>
<dbReference type="EMBL" id="BRYB01004752">
    <property type="protein sequence ID" value="GMI36177.1"/>
    <property type="molecule type" value="Genomic_DNA"/>
</dbReference>